<organism evidence="2 3">
    <name type="scientific">Dryococelus australis</name>
    <dbReference type="NCBI Taxonomy" id="614101"/>
    <lineage>
        <taxon>Eukaryota</taxon>
        <taxon>Metazoa</taxon>
        <taxon>Ecdysozoa</taxon>
        <taxon>Arthropoda</taxon>
        <taxon>Hexapoda</taxon>
        <taxon>Insecta</taxon>
        <taxon>Pterygota</taxon>
        <taxon>Neoptera</taxon>
        <taxon>Polyneoptera</taxon>
        <taxon>Phasmatodea</taxon>
        <taxon>Verophasmatodea</taxon>
        <taxon>Anareolatae</taxon>
        <taxon>Phasmatidae</taxon>
        <taxon>Eurycanthinae</taxon>
        <taxon>Dryococelus</taxon>
    </lineage>
</organism>
<dbReference type="EMBL" id="JARBHB010000007">
    <property type="protein sequence ID" value="KAJ8879999.1"/>
    <property type="molecule type" value="Genomic_DNA"/>
</dbReference>
<evidence type="ECO:0000256" key="1">
    <source>
        <dbReference type="SAM" id="MobiDB-lite"/>
    </source>
</evidence>
<feature type="region of interest" description="Disordered" evidence="1">
    <location>
        <begin position="1"/>
        <end position="32"/>
    </location>
</feature>
<comment type="caution">
    <text evidence="2">The sequence shown here is derived from an EMBL/GenBank/DDBJ whole genome shotgun (WGS) entry which is preliminary data.</text>
</comment>
<name>A0ABQ9H6T0_9NEOP</name>
<gene>
    <name evidence="2" type="ORF">PR048_020621</name>
</gene>
<proteinExistence type="predicted"/>
<keyword evidence="3" id="KW-1185">Reference proteome</keyword>
<evidence type="ECO:0008006" key="4">
    <source>
        <dbReference type="Google" id="ProtNLM"/>
    </source>
</evidence>
<dbReference type="Proteomes" id="UP001159363">
    <property type="component" value="Chromosome 6"/>
</dbReference>
<accession>A0ABQ9H6T0</accession>
<feature type="compositionally biased region" description="Polar residues" evidence="1">
    <location>
        <begin position="16"/>
        <end position="25"/>
    </location>
</feature>
<protein>
    <recommendedName>
        <fullName evidence="4">Transglutaminase-like domain-containing protein</fullName>
    </recommendedName>
</protein>
<evidence type="ECO:0000313" key="2">
    <source>
        <dbReference type="EMBL" id="KAJ8879999.1"/>
    </source>
</evidence>
<sequence>MRSSGRREIPEKTRRPTASSSTIPTCENAVTRPGFEPGSPWWEASVLIAQPSRPPDLPKRSCPVEENTKNLLTFEAPRFRFFYPVAFSSGIATSRKATRFPVAYRKLSRSFAISHSAPATVHDEGKGDCEQYALFVLLLAANITKYLYFVDIWSPGRGALVVRDWQAGVTWSRSCTREGKAVVYFMGGSGPAAPILADQQARPADVRCGARQTHPRRSEGKPSQTANMFSTSYGTVGLTLVRCAGTAVTS</sequence>
<reference evidence="2 3" key="1">
    <citation type="submission" date="2023-02" db="EMBL/GenBank/DDBJ databases">
        <title>LHISI_Scaffold_Assembly.</title>
        <authorList>
            <person name="Stuart O.P."/>
            <person name="Cleave R."/>
            <person name="Magrath M.J.L."/>
            <person name="Mikheyev A.S."/>
        </authorList>
    </citation>
    <scope>NUCLEOTIDE SEQUENCE [LARGE SCALE GENOMIC DNA]</scope>
    <source>
        <strain evidence="2">Daus_M_001</strain>
        <tissue evidence="2">Leg muscle</tissue>
    </source>
</reference>
<evidence type="ECO:0000313" key="3">
    <source>
        <dbReference type="Proteomes" id="UP001159363"/>
    </source>
</evidence>
<feature type="compositionally biased region" description="Basic and acidic residues" evidence="1">
    <location>
        <begin position="1"/>
        <end position="14"/>
    </location>
</feature>